<name>A0A0A9I150_ARUDO</name>
<sequence>MEGVFCKRERREIEEQGRGLSVGELPALGSSPARWVLGAQRVGADGVVASPWTRGQAVHDCDTQRPHVGEDGGRRRTASTAAGFPWSGSPKNVRLGTAWPRRG</sequence>
<dbReference type="AlphaFoldDB" id="A0A0A9I150"/>
<organism evidence="2">
    <name type="scientific">Arundo donax</name>
    <name type="common">Giant reed</name>
    <name type="synonym">Donax arundinaceus</name>
    <dbReference type="NCBI Taxonomy" id="35708"/>
    <lineage>
        <taxon>Eukaryota</taxon>
        <taxon>Viridiplantae</taxon>
        <taxon>Streptophyta</taxon>
        <taxon>Embryophyta</taxon>
        <taxon>Tracheophyta</taxon>
        <taxon>Spermatophyta</taxon>
        <taxon>Magnoliopsida</taxon>
        <taxon>Liliopsida</taxon>
        <taxon>Poales</taxon>
        <taxon>Poaceae</taxon>
        <taxon>PACMAD clade</taxon>
        <taxon>Arundinoideae</taxon>
        <taxon>Arundineae</taxon>
        <taxon>Arundo</taxon>
    </lineage>
</organism>
<feature type="compositionally biased region" description="Basic and acidic residues" evidence="1">
    <location>
        <begin position="62"/>
        <end position="74"/>
    </location>
</feature>
<evidence type="ECO:0000313" key="2">
    <source>
        <dbReference type="EMBL" id="JAE38898.1"/>
    </source>
</evidence>
<reference evidence="2" key="1">
    <citation type="submission" date="2014-09" db="EMBL/GenBank/DDBJ databases">
        <authorList>
            <person name="Magalhaes I.L.F."/>
            <person name="Oliveira U."/>
            <person name="Santos F.R."/>
            <person name="Vidigal T.H.D.A."/>
            <person name="Brescovit A.D."/>
            <person name="Santos A.J."/>
        </authorList>
    </citation>
    <scope>NUCLEOTIDE SEQUENCE</scope>
    <source>
        <tissue evidence="2">Shoot tissue taken approximately 20 cm above the soil surface</tissue>
    </source>
</reference>
<proteinExistence type="predicted"/>
<accession>A0A0A9I150</accession>
<reference evidence="2" key="2">
    <citation type="journal article" date="2015" name="Data Brief">
        <title>Shoot transcriptome of the giant reed, Arundo donax.</title>
        <authorList>
            <person name="Barrero R.A."/>
            <person name="Guerrero F.D."/>
            <person name="Moolhuijzen P."/>
            <person name="Goolsby J.A."/>
            <person name="Tidwell J."/>
            <person name="Bellgard S.E."/>
            <person name="Bellgard M.I."/>
        </authorList>
    </citation>
    <scope>NUCLEOTIDE SEQUENCE</scope>
    <source>
        <tissue evidence="2">Shoot tissue taken approximately 20 cm above the soil surface</tissue>
    </source>
</reference>
<feature type="region of interest" description="Disordered" evidence="1">
    <location>
        <begin position="62"/>
        <end position="103"/>
    </location>
</feature>
<evidence type="ECO:0000256" key="1">
    <source>
        <dbReference type="SAM" id="MobiDB-lite"/>
    </source>
</evidence>
<protein>
    <submittedName>
        <fullName evidence="2">Uncharacterized protein</fullName>
    </submittedName>
</protein>
<dbReference type="EMBL" id="GBRH01158998">
    <property type="protein sequence ID" value="JAE38898.1"/>
    <property type="molecule type" value="Transcribed_RNA"/>
</dbReference>